<organism evidence="1 2">
    <name type="scientific">Caerostris darwini</name>
    <dbReference type="NCBI Taxonomy" id="1538125"/>
    <lineage>
        <taxon>Eukaryota</taxon>
        <taxon>Metazoa</taxon>
        <taxon>Ecdysozoa</taxon>
        <taxon>Arthropoda</taxon>
        <taxon>Chelicerata</taxon>
        <taxon>Arachnida</taxon>
        <taxon>Araneae</taxon>
        <taxon>Araneomorphae</taxon>
        <taxon>Entelegynae</taxon>
        <taxon>Araneoidea</taxon>
        <taxon>Araneidae</taxon>
        <taxon>Caerostris</taxon>
    </lineage>
</organism>
<proteinExistence type="predicted"/>
<reference evidence="1 2" key="1">
    <citation type="submission" date="2021-06" db="EMBL/GenBank/DDBJ databases">
        <title>Caerostris darwini draft genome.</title>
        <authorList>
            <person name="Kono N."/>
            <person name="Arakawa K."/>
        </authorList>
    </citation>
    <scope>NUCLEOTIDE SEQUENCE [LARGE SCALE GENOMIC DNA]</scope>
</reference>
<sequence>MLNQASGFCVLIIYPDDGVFGIGSQLGNFWECSSEMDKSVDSIVTDSSEERTFLRMLQTKVISYMKNSVINLMGNNREFLLIPFK</sequence>
<gene>
    <name evidence="1" type="ORF">CDAR_301941</name>
</gene>
<dbReference type="Proteomes" id="UP001054837">
    <property type="component" value="Unassembled WGS sequence"/>
</dbReference>
<dbReference type="AlphaFoldDB" id="A0AAV4UH05"/>
<comment type="caution">
    <text evidence="1">The sequence shown here is derived from an EMBL/GenBank/DDBJ whole genome shotgun (WGS) entry which is preliminary data.</text>
</comment>
<dbReference type="EMBL" id="BPLQ01011256">
    <property type="protein sequence ID" value="GIY57014.1"/>
    <property type="molecule type" value="Genomic_DNA"/>
</dbReference>
<name>A0AAV4UH05_9ARAC</name>
<evidence type="ECO:0000313" key="1">
    <source>
        <dbReference type="EMBL" id="GIY57014.1"/>
    </source>
</evidence>
<keyword evidence="2" id="KW-1185">Reference proteome</keyword>
<accession>A0AAV4UH05</accession>
<protein>
    <submittedName>
        <fullName evidence="1">Uncharacterized protein</fullName>
    </submittedName>
</protein>
<evidence type="ECO:0000313" key="2">
    <source>
        <dbReference type="Proteomes" id="UP001054837"/>
    </source>
</evidence>